<dbReference type="InterPro" id="IPR043130">
    <property type="entry name" value="CDP-OH_PTrfase_TM_dom"/>
</dbReference>
<gene>
    <name evidence="13" type="ORF">RCC_07916</name>
</gene>
<evidence type="ECO:0000256" key="1">
    <source>
        <dbReference type="ARBA" id="ARBA00004141"/>
    </source>
</evidence>
<evidence type="ECO:0000256" key="10">
    <source>
        <dbReference type="RuleBase" id="RU003750"/>
    </source>
</evidence>
<feature type="compositionally biased region" description="Basic and acidic residues" evidence="11">
    <location>
        <begin position="148"/>
        <end position="168"/>
    </location>
</feature>
<feature type="compositionally biased region" description="Polar residues" evidence="11">
    <location>
        <begin position="132"/>
        <end position="142"/>
    </location>
</feature>
<dbReference type="InterPro" id="IPR048254">
    <property type="entry name" value="CDP_ALCOHOL_P_TRANSF_CS"/>
</dbReference>
<dbReference type="GO" id="GO:0043337">
    <property type="term" value="F:cardiolipin synthase (CMP-forming)"/>
    <property type="evidence" value="ECO:0007669"/>
    <property type="project" value="TreeGrafter"/>
</dbReference>
<organism evidence="13 14">
    <name type="scientific">Ramularia collo-cygni</name>
    <dbReference type="NCBI Taxonomy" id="112498"/>
    <lineage>
        <taxon>Eukaryota</taxon>
        <taxon>Fungi</taxon>
        <taxon>Dikarya</taxon>
        <taxon>Ascomycota</taxon>
        <taxon>Pezizomycotina</taxon>
        <taxon>Dothideomycetes</taxon>
        <taxon>Dothideomycetidae</taxon>
        <taxon>Mycosphaerellales</taxon>
        <taxon>Mycosphaerellaceae</taxon>
        <taxon>Ramularia</taxon>
    </lineage>
</organism>
<comment type="subcellular location">
    <subcellularLocation>
        <location evidence="1">Membrane</location>
        <topology evidence="1">Multi-pass membrane protein</topology>
    </subcellularLocation>
</comment>
<dbReference type="GO" id="GO:0032049">
    <property type="term" value="P:cardiolipin biosynthetic process"/>
    <property type="evidence" value="ECO:0007669"/>
    <property type="project" value="TreeGrafter"/>
</dbReference>
<evidence type="ECO:0000256" key="6">
    <source>
        <dbReference type="ARBA" id="ARBA00023098"/>
    </source>
</evidence>
<feature type="transmembrane region" description="Helical" evidence="12">
    <location>
        <begin position="240"/>
        <end position="258"/>
    </location>
</feature>
<dbReference type="FunFam" id="1.20.120.1760:FF:000017">
    <property type="entry name" value="Phosphatidyl synthase"/>
    <property type="match status" value="1"/>
</dbReference>
<dbReference type="PANTHER" id="PTHR14269">
    <property type="entry name" value="CDP-DIACYLGLYCEROL--GLYCEROL-3-PHOSPHATE 3-PHOSPHATIDYLTRANSFERASE-RELATED"/>
    <property type="match status" value="1"/>
</dbReference>
<dbReference type="Pfam" id="PF01066">
    <property type="entry name" value="CDP-OH_P_transf"/>
    <property type="match status" value="1"/>
</dbReference>
<keyword evidence="4 12" id="KW-0812">Transmembrane</keyword>
<evidence type="ECO:0000256" key="4">
    <source>
        <dbReference type="ARBA" id="ARBA00022692"/>
    </source>
</evidence>
<evidence type="ECO:0000313" key="14">
    <source>
        <dbReference type="Proteomes" id="UP000225277"/>
    </source>
</evidence>
<dbReference type="GO" id="GO:0016020">
    <property type="term" value="C:membrane"/>
    <property type="evidence" value="ECO:0007669"/>
    <property type="project" value="UniProtKB-SubCell"/>
</dbReference>
<dbReference type="EMBL" id="FJUY01000012">
    <property type="protein sequence ID" value="CZT22047.1"/>
    <property type="molecule type" value="Genomic_DNA"/>
</dbReference>
<feature type="transmembrane region" description="Helical" evidence="12">
    <location>
        <begin position="430"/>
        <end position="450"/>
    </location>
</feature>
<dbReference type="AlphaFoldDB" id="A0A2D3VB75"/>
<dbReference type="RefSeq" id="XP_023628936.1">
    <property type="nucleotide sequence ID" value="XM_023773168.1"/>
</dbReference>
<keyword evidence="7 12" id="KW-0472">Membrane</keyword>
<evidence type="ECO:0000256" key="12">
    <source>
        <dbReference type="SAM" id="Phobius"/>
    </source>
</evidence>
<evidence type="ECO:0000256" key="7">
    <source>
        <dbReference type="ARBA" id="ARBA00023136"/>
    </source>
</evidence>
<feature type="transmembrane region" description="Helical" evidence="12">
    <location>
        <begin position="279"/>
        <end position="303"/>
    </location>
</feature>
<feature type="transmembrane region" description="Helical" evidence="12">
    <location>
        <begin position="348"/>
        <end position="369"/>
    </location>
</feature>
<dbReference type="GO" id="GO:0005739">
    <property type="term" value="C:mitochondrion"/>
    <property type="evidence" value="ECO:0007669"/>
    <property type="project" value="TreeGrafter"/>
</dbReference>
<keyword evidence="6" id="KW-0443">Lipid metabolism</keyword>
<evidence type="ECO:0000313" key="13">
    <source>
        <dbReference type="EMBL" id="CZT22047.1"/>
    </source>
</evidence>
<keyword evidence="2" id="KW-0444">Lipid biosynthesis</keyword>
<keyword evidence="5 12" id="KW-1133">Transmembrane helix</keyword>
<keyword evidence="14" id="KW-1185">Reference proteome</keyword>
<keyword evidence="8" id="KW-0594">Phospholipid biosynthesis</keyword>
<dbReference type="OrthoDB" id="10020554at2759"/>
<name>A0A2D3VB75_9PEZI</name>
<comment type="similarity">
    <text evidence="10">Belongs to the CDP-alcohol phosphatidyltransferase class-I family.</text>
</comment>
<dbReference type="GeneID" id="35603023"/>
<feature type="region of interest" description="Disordered" evidence="11">
    <location>
        <begin position="129"/>
        <end position="181"/>
    </location>
</feature>
<sequence length="470" mass="51010">MCAASSTSKILNLGVRISVGVGIPGTNERTSVSTTKHVTKFTLSITFSHDWSIVGAAAHIAATCIPASGGQSGLLSRPSPSSSTLLSGASFPLHPKPLPAYNLTAAQRILVMSIAPFIYTSRRLRLSDKSCRNPSTTTALQSSRRHERLLSDDLKPKQQPDEREHADQKQSGQASPKKPVLQSLEAAREHTKAVRNKVRSSLTNLTPHENIYNLPNFLTVTRLVAAPVTAYLLLHDHHAWALGLFAYAGITDLVDGYLARKWKLQTVAGSVMDPMADKALMIILTVTLAVKGALPAYLATLILGRDASLALAALYYRFASLPAPKTFMRYWDFSLPSAEVHPTTVSKYNTLLQLVLIGSTLALPVLATAQQQNTEMLQFMGMNLHNTMIYFQWLVAGTTAWSGLSYAFLKNAVTIMGSDEKLKAKQGARGRAIIGVTFGSVVIAAAWFALRDHDKVVPDNKAGKKIEQPV</sequence>
<evidence type="ECO:0000256" key="9">
    <source>
        <dbReference type="ARBA" id="ARBA00023264"/>
    </source>
</evidence>
<dbReference type="STRING" id="112498.A0A2D3VB75"/>
<feature type="transmembrane region" description="Helical" evidence="12">
    <location>
        <begin position="389"/>
        <end position="409"/>
    </location>
</feature>
<dbReference type="Gene3D" id="1.20.120.1760">
    <property type="match status" value="1"/>
</dbReference>
<evidence type="ECO:0000256" key="5">
    <source>
        <dbReference type="ARBA" id="ARBA00022989"/>
    </source>
</evidence>
<keyword evidence="3 10" id="KW-0808">Transferase</keyword>
<dbReference type="InterPro" id="IPR000462">
    <property type="entry name" value="CDP-OH_P_trans"/>
</dbReference>
<evidence type="ECO:0000256" key="2">
    <source>
        <dbReference type="ARBA" id="ARBA00022516"/>
    </source>
</evidence>
<reference evidence="13 14" key="1">
    <citation type="submission" date="2016-03" db="EMBL/GenBank/DDBJ databases">
        <authorList>
            <person name="Ploux O."/>
        </authorList>
    </citation>
    <scope>NUCLEOTIDE SEQUENCE [LARGE SCALE GENOMIC DNA]</scope>
    <source>
        <strain evidence="13 14">URUG2</strain>
    </source>
</reference>
<protein>
    <submittedName>
        <fullName evidence="13">Related to cardiolipin synthase</fullName>
    </submittedName>
</protein>
<evidence type="ECO:0000256" key="8">
    <source>
        <dbReference type="ARBA" id="ARBA00023209"/>
    </source>
</evidence>
<keyword evidence="9" id="KW-1208">Phospholipid metabolism</keyword>
<dbReference type="InterPro" id="IPR050324">
    <property type="entry name" value="CDP-alcohol_PTase-I"/>
</dbReference>
<evidence type="ECO:0000256" key="3">
    <source>
        <dbReference type="ARBA" id="ARBA00022679"/>
    </source>
</evidence>
<dbReference type="PANTHER" id="PTHR14269:SF60">
    <property type="entry name" value="CARDIOLIPIN SYNTHASE (CMP-FORMING)"/>
    <property type="match status" value="1"/>
</dbReference>
<proteinExistence type="inferred from homology"/>
<dbReference type="Proteomes" id="UP000225277">
    <property type="component" value="Unassembled WGS sequence"/>
</dbReference>
<dbReference type="PROSITE" id="PS00379">
    <property type="entry name" value="CDP_ALCOHOL_P_TRANSF"/>
    <property type="match status" value="1"/>
</dbReference>
<evidence type="ECO:0000256" key="11">
    <source>
        <dbReference type="SAM" id="MobiDB-lite"/>
    </source>
</evidence>
<accession>A0A2D3VB75</accession>